<accession>A0A7W8GA90</accession>
<keyword evidence="3" id="KW-1185">Reference proteome</keyword>
<gene>
    <name evidence="2" type="ORF">HNP76_001996</name>
</gene>
<dbReference type="AlphaFoldDB" id="A0A7W8GA90"/>
<dbReference type="Proteomes" id="UP000518887">
    <property type="component" value="Unassembled WGS sequence"/>
</dbReference>
<protein>
    <recommendedName>
        <fullName evidence="4">DUF2992 family protein</fullName>
    </recommendedName>
</protein>
<dbReference type="InterPro" id="IPR016787">
    <property type="entry name" value="UCP021328"/>
</dbReference>
<dbReference type="RefSeq" id="WP_184660056.1">
    <property type="nucleotide sequence ID" value="NZ_CP031518.1"/>
</dbReference>
<proteinExistence type="predicted"/>
<evidence type="ECO:0008006" key="4">
    <source>
        <dbReference type="Google" id="ProtNLM"/>
    </source>
</evidence>
<dbReference type="Pfam" id="PF11208">
    <property type="entry name" value="DUF2992"/>
    <property type="match status" value="1"/>
</dbReference>
<sequence>MKITENNFTVTTIYFDGQFWCALIEQCRNGKNFAGRFVFGAEPSNPEILNWMIYHFAKVPLLPVEGRTKIRFKKLAKAEKNSSGIPKSLKAFSEAQKEYAEERKKQNRKQKKLEEKEKYLSKQKKKKERR</sequence>
<feature type="region of interest" description="Disordered" evidence="1">
    <location>
        <begin position="99"/>
        <end position="130"/>
    </location>
</feature>
<evidence type="ECO:0000256" key="1">
    <source>
        <dbReference type="SAM" id="MobiDB-lite"/>
    </source>
</evidence>
<reference evidence="2 3" key="1">
    <citation type="submission" date="2020-08" db="EMBL/GenBank/DDBJ databases">
        <title>Genomic Encyclopedia of Type Strains, Phase IV (KMG-IV): sequencing the most valuable type-strain genomes for metagenomic binning, comparative biology and taxonomic classification.</title>
        <authorList>
            <person name="Goeker M."/>
        </authorList>
    </citation>
    <scope>NUCLEOTIDE SEQUENCE [LARGE SCALE GENOMIC DNA]</scope>
    <source>
        <strain evidence="2 3">DSM 103462</strain>
    </source>
</reference>
<organism evidence="2 3">
    <name type="scientific">Treponema ruminis</name>
    <dbReference type="NCBI Taxonomy" id="744515"/>
    <lineage>
        <taxon>Bacteria</taxon>
        <taxon>Pseudomonadati</taxon>
        <taxon>Spirochaetota</taxon>
        <taxon>Spirochaetia</taxon>
        <taxon>Spirochaetales</taxon>
        <taxon>Treponemataceae</taxon>
        <taxon>Treponema</taxon>
    </lineage>
</organism>
<evidence type="ECO:0000313" key="2">
    <source>
        <dbReference type="EMBL" id="MBB5226615.1"/>
    </source>
</evidence>
<feature type="compositionally biased region" description="Basic residues" evidence="1">
    <location>
        <begin position="121"/>
        <end position="130"/>
    </location>
</feature>
<evidence type="ECO:0000313" key="3">
    <source>
        <dbReference type="Proteomes" id="UP000518887"/>
    </source>
</evidence>
<name>A0A7W8GA90_9SPIR</name>
<comment type="caution">
    <text evidence="2">The sequence shown here is derived from an EMBL/GenBank/DDBJ whole genome shotgun (WGS) entry which is preliminary data.</text>
</comment>
<dbReference type="EMBL" id="JACHFQ010000006">
    <property type="protein sequence ID" value="MBB5226615.1"/>
    <property type="molecule type" value="Genomic_DNA"/>
</dbReference>